<proteinExistence type="predicted"/>
<dbReference type="InterPro" id="IPR021295">
    <property type="entry name" value="DUF2867"/>
</dbReference>
<protein>
    <submittedName>
        <fullName evidence="1">Uncharacterized protein DUF2867</fullName>
    </submittedName>
</protein>
<dbReference type="Proteomes" id="UP000255355">
    <property type="component" value="Unassembled WGS sequence"/>
</dbReference>
<dbReference type="EMBL" id="QQAZ01000004">
    <property type="protein sequence ID" value="RDI51590.1"/>
    <property type="molecule type" value="Genomic_DNA"/>
</dbReference>
<reference evidence="1 2" key="1">
    <citation type="submission" date="2018-07" db="EMBL/GenBank/DDBJ databases">
        <title>Genomic Encyclopedia of Type Strains, Phase IV (KMG-IV): sequencing the most valuable type-strain genomes for metagenomic binning, comparative biology and taxonomic classification.</title>
        <authorList>
            <person name="Goeker M."/>
        </authorList>
    </citation>
    <scope>NUCLEOTIDE SEQUENCE [LARGE SCALE GENOMIC DNA]</scope>
    <source>
        <strain evidence="1 2">DSM 44952</strain>
    </source>
</reference>
<gene>
    <name evidence="1" type="ORF">DFR68_10473</name>
</gene>
<dbReference type="STRING" id="1210089.GCA_001613165_01109"/>
<name>A0A370H5C1_9NOCA</name>
<organism evidence="1 2">
    <name type="scientific">Nocardia mexicana</name>
    <dbReference type="NCBI Taxonomy" id="279262"/>
    <lineage>
        <taxon>Bacteria</taxon>
        <taxon>Bacillati</taxon>
        <taxon>Actinomycetota</taxon>
        <taxon>Actinomycetes</taxon>
        <taxon>Mycobacteriales</taxon>
        <taxon>Nocardiaceae</taxon>
        <taxon>Nocardia</taxon>
    </lineage>
</organism>
<keyword evidence="2" id="KW-1185">Reference proteome</keyword>
<dbReference type="RefSeq" id="WP_084519182.1">
    <property type="nucleotide sequence ID" value="NZ_QQAZ01000004.1"/>
</dbReference>
<evidence type="ECO:0000313" key="1">
    <source>
        <dbReference type="EMBL" id="RDI51590.1"/>
    </source>
</evidence>
<dbReference type="Pfam" id="PF11066">
    <property type="entry name" value="DUF2867"/>
    <property type="match status" value="1"/>
</dbReference>
<accession>A0A370H5C1</accession>
<dbReference type="AlphaFoldDB" id="A0A370H5C1"/>
<dbReference type="OrthoDB" id="3296590at2"/>
<comment type="caution">
    <text evidence="1">The sequence shown here is derived from an EMBL/GenBank/DDBJ whole genome shotgun (WGS) entry which is preliminary data.</text>
</comment>
<evidence type="ECO:0000313" key="2">
    <source>
        <dbReference type="Proteomes" id="UP000255355"/>
    </source>
</evidence>
<sequence length="162" mass="18092">MTAQRARRVDVPRDAPESDIVAAADYASAFDVSASSSQRTPEQWARQVFEHAPAAMRGFLQLGWRLVLGLRLGPKSSPEHVLGWRIANRGANFVVLESHSRIMAAQNIVMTGDSTVTWATFVRFDRRIARPIWAAVKPFHHLAIPYLLGRAAPRELPSRLPE</sequence>